<name>A0A388M7M5_CHABU</name>
<feature type="compositionally biased region" description="Gly residues" evidence="5">
    <location>
        <begin position="586"/>
        <end position="602"/>
    </location>
</feature>
<dbReference type="STRING" id="69332.A0A388M7M5"/>
<evidence type="ECO:0000256" key="1">
    <source>
        <dbReference type="ARBA" id="ARBA00005858"/>
    </source>
</evidence>
<dbReference type="GO" id="GO:0030490">
    <property type="term" value="P:maturation of SSU-rRNA"/>
    <property type="evidence" value="ECO:0007669"/>
    <property type="project" value="TreeGrafter"/>
</dbReference>
<feature type="compositionally biased region" description="Gly residues" evidence="5">
    <location>
        <begin position="365"/>
        <end position="381"/>
    </location>
</feature>
<dbReference type="EMBL" id="BFEA01000823">
    <property type="protein sequence ID" value="GBG90588.1"/>
    <property type="molecule type" value="Genomic_DNA"/>
</dbReference>
<evidence type="ECO:0000313" key="9">
    <source>
        <dbReference type="Proteomes" id="UP000265515"/>
    </source>
</evidence>
<dbReference type="AlphaFoldDB" id="A0A388M7M5"/>
<dbReference type="PANTHER" id="PTHR12814">
    <property type="entry name" value="RNA-BINDING PROTEIN NOB1"/>
    <property type="match status" value="1"/>
</dbReference>
<comment type="caution">
    <text evidence="8">The sequence shown here is derived from an EMBL/GenBank/DDBJ whole genome shotgun (WGS) entry which is preliminary data.</text>
</comment>
<comment type="similarity">
    <text evidence="1">Belongs to the NOB1 family.</text>
</comment>
<gene>
    <name evidence="8" type="ORF">CBR_g50931</name>
</gene>
<dbReference type="OrthoDB" id="446759at2759"/>
<evidence type="ECO:0000256" key="4">
    <source>
        <dbReference type="ARBA" id="ARBA00022801"/>
    </source>
</evidence>
<evidence type="ECO:0000256" key="5">
    <source>
        <dbReference type="SAM" id="MobiDB-lite"/>
    </source>
</evidence>
<evidence type="ECO:0000256" key="3">
    <source>
        <dbReference type="ARBA" id="ARBA00022723"/>
    </source>
</evidence>
<evidence type="ECO:0000256" key="2">
    <source>
        <dbReference type="ARBA" id="ARBA00022722"/>
    </source>
</evidence>
<dbReference type="GO" id="GO:0005737">
    <property type="term" value="C:cytoplasm"/>
    <property type="evidence" value="ECO:0007669"/>
    <property type="project" value="UniProtKB-ARBA"/>
</dbReference>
<feature type="region of interest" description="Disordered" evidence="5">
    <location>
        <begin position="262"/>
        <end position="292"/>
    </location>
</feature>
<dbReference type="Gramene" id="GBG90588">
    <property type="protein sequence ID" value="GBG90588"/>
    <property type="gene ID" value="CBR_g50931"/>
</dbReference>
<dbReference type="InterPro" id="IPR014881">
    <property type="entry name" value="NOB1_Zn-bd"/>
</dbReference>
<dbReference type="Pfam" id="PF08772">
    <property type="entry name" value="Zn_ribbon_NOB1"/>
    <property type="match status" value="1"/>
</dbReference>
<dbReference type="PANTHER" id="PTHR12814:SF2">
    <property type="entry name" value="RNA-BINDING PROTEIN NOB1"/>
    <property type="match status" value="1"/>
</dbReference>
<dbReference type="InterPro" id="IPR033411">
    <property type="entry name" value="Ribonuclease_PIN"/>
</dbReference>
<feature type="compositionally biased region" description="Low complexity" evidence="5">
    <location>
        <begin position="306"/>
        <end position="321"/>
    </location>
</feature>
<feature type="compositionally biased region" description="Low complexity" evidence="5">
    <location>
        <begin position="435"/>
        <end position="448"/>
    </location>
</feature>
<evidence type="ECO:0000259" key="7">
    <source>
        <dbReference type="Pfam" id="PF17146"/>
    </source>
</evidence>
<dbReference type="InterPro" id="IPR039907">
    <property type="entry name" value="NOB1"/>
</dbReference>
<organism evidence="8 9">
    <name type="scientific">Chara braunii</name>
    <name type="common">Braun's stonewort</name>
    <dbReference type="NCBI Taxonomy" id="69332"/>
    <lineage>
        <taxon>Eukaryota</taxon>
        <taxon>Viridiplantae</taxon>
        <taxon>Streptophyta</taxon>
        <taxon>Charophyceae</taxon>
        <taxon>Charales</taxon>
        <taxon>Characeae</taxon>
        <taxon>Chara</taxon>
    </lineage>
</organism>
<dbReference type="GO" id="GO:0046872">
    <property type="term" value="F:metal ion binding"/>
    <property type="evidence" value="ECO:0007669"/>
    <property type="project" value="UniProtKB-KW"/>
</dbReference>
<feature type="compositionally biased region" description="Basic and acidic residues" evidence="5">
    <location>
        <begin position="406"/>
        <end position="416"/>
    </location>
</feature>
<feature type="domain" description="Nin one binding (NOB1) Zn-ribbon-like" evidence="6">
    <location>
        <begin position="775"/>
        <end position="845"/>
    </location>
</feature>
<dbReference type="SUPFAM" id="SSF144206">
    <property type="entry name" value="NOB1 zinc finger-like"/>
    <property type="match status" value="1"/>
</dbReference>
<feature type="compositionally biased region" description="Basic and acidic residues" evidence="5">
    <location>
        <begin position="919"/>
        <end position="929"/>
    </location>
</feature>
<feature type="compositionally biased region" description="Basic residues" evidence="5">
    <location>
        <begin position="525"/>
        <end position="535"/>
    </location>
</feature>
<proteinExistence type="inferred from homology"/>
<dbReference type="FunFam" id="3.40.50.1010:FF:000020">
    <property type="entry name" value="20S-pre-rRNA D-site endonuclease NOB1"/>
    <property type="match status" value="1"/>
</dbReference>
<feature type="domain" description="Ribonuclease PIN" evidence="7">
    <location>
        <begin position="169"/>
        <end position="256"/>
    </location>
</feature>
<feature type="region of interest" description="Disordered" evidence="5">
    <location>
        <begin position="305"/>
        <end position="602"/>
    </location>
</feature>
<evidence type="ECO:0008006" key="10">
    <source>
        <dbReference type="Google" id="ProtNLM"/>
    </source>
</evidence>
<evidence type="ECO:0000259" key="6">
    <source>
        <dbReference type="Pfam" id="PF08772"/>
    </source>
</evidence>
<accession>A0A388M7M5</accession>
<reference evidence="8 9" key="1">
    <citation type="journal article" date="2018" name="Cell">
        <title>The Chara Genome: Secondary Complexity and Implications for Plant Terrestrialization.</title>
        <authorList>
            <person name="Nishiyama T."/>
            <person name="Sakayama H."/>
            <person name="Vries J.D."/>
            <person name="Buschmann H."/>
            <person name="Saint-Marcoux D."/>
            <person name="Ullrich K.K."/>
            <person name="Haas F.B."/>
            <person name="Vanderstraeten L."/>
            <person name="Becker D."/>
            <person name="Lang D."/>
            <person name="Vosolsobe S."/>
            <person name="Rombauts S."/>
            <person name="Wilhelmsson P.K.I."/>
            <person name="Janitza P."/>
            <person name="Kern R."/>
            <person name="Heyl A."/>
            <person name="Rumpler F."/>
            <person name="Villalobos L.I.A.C."/>
            <person name="Clay J.M."/>
            <person name="Skokan R."/>
            <person name="Toyoda A."/>
            <person name="Suzuki Y."/>
            <person name="Kagoshima H."/>
            <person name="Schijlen E."/>
            <person name="Tajeshwar N."/>
            <person name="Catarino B."/>
            <person name="Hetherington A.J."/>
            <person name="Saltykova A."/>
            <person name="Bonnot C."/>
            <person name="Breuninger H."/>
            <person name="Symeonidi A."/>
            <person name="Radhakrishnan G.V."/>
            <person name="Van Nieuwerburgh F."/>
            <person name="Deforce D."/>
            <person name="Chang C."/>
            <person name="Karol K.G."/>
            <person name="Hedrich R."/>
            <person name="Ulvskov P."/>
            <person name="Glockner G."/>
            <person name="Delwiche C.F."/>
            <person name="Petrasek J."/>
            <person name="Van de Peer Y."/>
            <person name="Friml J."/>
            <person name="Beilby M."/>
            <person name="Dolan L."/>
            <person name="Kohara Y."/>
            <person name="Sugano S."/>
            <person name="Fujiyama A."/>
            <person name="Delaux P.-M."/>
            <person name="Quint M."/>
            <person name="TheiBen G."/>
            <person name="Hagemann M."/>
            <person name="Harholt J."/>
            <person name="Dunand C."/>
            <person name="Zachgo S."/>
            <person name="Langdale J."/>
            <person name="Maumus F."/>
            <person name="Straeten D.V.D."/>
            <person name="Gould S.B."/>
            <person name="Rensing S.A."/>
        </authorList>
    </citation>
    <scope>NUCLEOTIDE SEQUENCE [LARGE SCALE GENOMIC DNA]</scope>
    <source>
        <strain evidence="8 9">S276</strain>
    </source>
</reference>
<feature type="compositionally biased region" description="Basic and acidic residues" evidence="5">
    <location>
        <begin position="470"/>
        <end position="493"/>
    </location>
</feature>
<keyword evidence="2" id="KW-0540">Nuclease</keyword>
<feature type="compositionally biased region" description="Acidic residues" evidence="5">
    <location>
        <begin position="685"/>
        <end position="696"/>
    </location>
</feature>
<feature type="compositionally biased region" description="Gly residues" evidence="5">
    <location>
        <begin position="449"/>
        <end position="468"/>
    </location>
</feature>
<keyword evidence="4" id="KW-0378">Hydrolase</keyword>
<feature type="region of interest" description="Disordered" evidence="5">
    <location>
        <begin position="665"/>
        <end position="714"/>
    </location>
</feature>
<feature type="region of interest" description="Disordered" evidence="5">
    <location>
        <begin position="1"/>
        <end position="90"/>
    </location>
</feature>
<feature type="compositionally biased region" description="Basic and acidic residues" evidence="5">
    <location>
        <begin position="68"/>
        <end position="79"/>
    </location>
</feature>
<dbReference type="InterPro" id="IPR036283">
    <property type="entry name" value="NOB1_Zf-like_sf"/>
</dbReference>
<dbReference type="Gene3D" id="6.20.210.10">
    <property type="entry name" value="Nin one binding (NOB1), Zn-ribbon-like"/>
    <property type="match status" value="1"/>
</dbReference>
<dbReference type="GO" id="GO:0016787">
    <property type="term" value="F:hydrolase activity"/>
    <property type="evidence" value="ECO:0007669"/>
    <property type="project" value="UniProtKB-KW"/>
</dbReference>
<dbReference type="Pfam" id="PF17146">
    <property type="entry name" value="PIN_6"/>
    <property type="match status" value="1"/>
</dbReference>
<dbReference type="Proteomes" id="UP000265515">
    <property type="component" value="Unassembled WGS sequence"/>
</dbReference>
<feature type="region of interest" description="Disordered" evidence="5">
    <location>
        <begin position="895"/>
        <end position="929"/>
    </location>
</feature>
<dbReference type="GO" id="GO:0030688">
    <property type="term" value="C:preribosome, small subunit precursor"/>
    <property type="evidence" value="ECO:0007669"/>
    <property type="project" value="TreeGrafter"/>
</dbReference>
<dbReference type="Gene3D" id="3.40.50.1010">
    <property type="entry name" value="5'-nuclease"/>
    <property type="match status" value="1"/>
</dbReference>
<sequence length="929" mass="96131">MGGEDTGEEHDNPFPPLGRAASPPPPSPSTPNRSEGGKKQAWGQEDSGAGGCISMEGKGKVGQTLADIVRKDTPPESRGDFTASRAKSRHQELLAEDLPAAAAGKAAADATAIYARDGGGLRQEGAATAAAAGGGGGGGGGAEVASTRGWSTRAPIQSLADQKAPIKTLVVDTNAIVKGVRLDRLGAEDVVTIREVLEEIRDREARRMIATLPFDLQCREPSDESLREVMRFARLTGDLHSLSATDVKLIALAHTLEVESHGAEHLHKTPPTVQVQTSRARIPDPPGWGKNVPNLKDWEAIDDAADAAPSAASEAKPSSSSRILPTRSLFAAAEDDPVNERSQPSPSPSPSPWASSSDCARIGDGDGGGISQGTAVTGGGSPFNVSAAAVGSCKEDSPAAPASTDADSRQRNRDPDVVEQIGAADGSSRNEGMRGVAAEVGSPSSSSLGGEGAVRTGVGGATKGGGGDSSVRRDGGVVDNESESKLVDGHPDVEVDNPAQVGPHNLNGLIIRDEDGEWERAVGRSTRRKYAKRAARAAAESRAADESRSADLSTPAVMMGSNRPGSGMGGMGEGITEEASSAQVGGSCGNGGGEEGKLRGGGGGGAPALLVGGKQSLSLDSCLQKTNAECIGHEREEVEGESATPDDVEAALTTAAAADSFARVSAEVGSDADDDHEKCYGDGDGYGDEEGEEEEGVVSGGDGSQEGASVSGHDDELFWGSVHSEAGGDDGHSSYAQPLLSSFQSSVACITLDFSMQNVILQMGLRLITVDGVRIKQVHRWALKCHACGLVTYEVTRLFCAKCGNGGTLNKVSVTVGPDGTTHVAVRRRISVRGTRYSLPLPKGGREGSVKNPILREDQLPERCRSAASRRSKSGVPDVFAPEYGPDTWFLGVHGKKKKQPPSAVHLKSVASMLTGRRNPNERRVARKH</sequence>
<protein>
    <recommendedName>
        <fullName evidence="10">PIN domain-containing protein</fullName>
    </recommendedName>
</protein>
<dbReference type="CDD" id="cd09876">
    <property type="entry name" value="PIN_Nob1-like"/>
    <property type="match status" value="1"/>
</dbReference>
<evidence type="ECO:0000313" key="8">
    <source>
        <dbReference type="EMBL" id="GBG90588.1"/>
    </source>
</evidence>
<dbReference type="GO" id="GO:0004521">
    <property type="term" value="F:RNA endonuclease activity"/>
    <property type="evidence" value="ECO:0007669"/>
    <property type="project" value="TreeGrafter"/>
</dbReference>
<dbReference type="GO" id="GO:0031981">
    <property type="term" value="C:nuclear lumen"/>
    <property type="evidence" value="ECO:0007669"/>
    <property type="project" value="UniProtKB-ARBA"/>
</dbReference>
<keyword evidence="9" id="KW-1185">Reference proteome</keyword>
<keyword evidence="3" id="KW-0479">Metal-binding</keyword>